<accession>A0ABN9WYU8</accession>
<sequence>SALGADPAAAAIERQLAAAQHRMASTRDPAELQELVVQVGGLLQDLDKLKEQGVKGSAGPGAAPPEGAKAGDAAGLGAGATEEAARSTPADPAGEGGLAAESDDGSGQKPEDNDDDDDDGPPNKRRKVDGGSTA</sequence>
<evidence type="ECO:0000313" key="2">
    <source>
        <dbReference type="EMBL" id="CAK0892071.1"/>
    </source>
</evidence>
<proteinExistence type="predicted"/>
<protein>
    <submittedName>
        <fullName evidence="2">Uncharacterized protein</fullName>
    </submittedName>
</protein>
<evidence type="ECO:0000313" key="3">
    <source>
        <dbReference type="Proteomes" id="UP001189429"/>
    </source>
</evidence>
<comment type="caution">
    <text evidence="2">The sequence shown here is derived from an EMBL/GenBank/DDBJ whole genome shotgun (WGS) entry which is preliminary data.</text>
</comment>
<feature type="region of interest" description="Disordered" evidence="1">
    <location>
        <begin position="51"/>
        <end position="134"/>
    </location>
</feature>
<feature type="non-terminal residue" evidence="2">
    <location>
        <position position="1"/>
    </location>
</feature>
<feature type="compositionally biased region" description="Low complexity" evidence="1">
    <location>
        <begin position="54"/>
        <end position="82"/>
    </location>
</feature>
<dbReference type="Proteomes" id="UP001189429">
    <property type="component" value="Unassembled WGS sequence"/>
</dbReference>
<reference evidence="2" key="1">
    <citation type="submission" date="2023-10" db="EMBL/GenBank/DDBJ databases">
        <authorList>
            <person name="Chen Y."/>
            <person name="Shah S."/>
            <person name="Dougan E. K."/>
            <person name="Thang M."/>
            <person name="Chan C."/>
        </authorList>
    </citation>
    <scope>NUCLEOTIDE SEQUENCE [LARGE SCALE GENOMIC DNA]</scope>
</reference>
<name>A0ABN9WYU8_9DINO</name>
<keyword evidence="3" id="KW-1185">Reference proteome</keyword>
<dbReference type="EMBL" id="CAUYUJ010019558">
    <property type="protein sequence ID" value="CAK0892071.1"/>
    <property type="molecule type" value="Genomic_DNA"/>
</dbReference>
<evidence type="ECO:0000256" key="1">
    <source>
        <dbReference type="SAM" id="MobiDB-lite"/>
    </source>
</evidence>
<gene>
    <name evidence="2" type="ORF">PCOR1329_LOCUS71810</name>
</gene>
<organism evidence="2 3">
    <name type="scientific">Prorocentrum cordatum</name>
    <dbReference type="NCBI Taxonomy" id="2364126"/>
    <lineage>
        <taxon>Eukaryota</taxon>
        <taxon>Sar</taxon>
        <taxon>Alveolata</taxon>
        <taxon>Dinophyceae</taxon>
        <taxon>Prorocentrales</taxon>
        <taxon>Prorocentraceae</taxon>
        <taxon>Prorocentrum</taxon>
    </lineage>
</organism>